<evidence type="ECO:0000259" key="1">
    <source>
        <dbReference type="SMART" id="SM00829"/>
    </source>
</evidence>
<dbReference type="Gene3D" id="3.90.180.10">
    <property type="entry name" value="Medium-chain alcohol dehydrogenases, catalytic domain"/>
    <property type="match status" value="1"/>
</dbReference>
<proteinExistence type="predicted"/>
<reference evidence="2 3" key="1">
    <citation type="submission" date="2018-03" db="EMBL/GenBank/DDBJ databases">
        <title>The Complete Genome of Celeribacter baekdonensis strain LH4, a Thiosulfate-Oxidizing Alphaproteobacterium Isolated from Gulf of Mexico Continental Slope Sediments.</title>
        <authorList>
            <person name="Flood B.E."/>
            <person name="Bailey J.V."/>
            <person name="Leprich D."/>
        </authorList>
    </citation>
    <scope>NUCLEOTIDE SEQUENCE [LARGE SCALE GENOMIC DNA]</scope>
    <source>
        <strain evidence="2 3">LH4</strain>
    </source>
</reference>
<dbReference type="Gene3D" id="3.40.50.720">
    <property type="entry name" value="NAD(P)-binding Rossmann-like Domain"/>
    <property type="match status" value="1"/>
</dbReference>
<dbReference type="AlphaFoldDB" id="A0A2R4M833"/>
<gene>
    <name evidence="2" type="ORF">DA792_20680</name>
</gene>
<dbReference type="SUPFAM" id="SSF51735">
    <property type="entry name" value="NAD(P)-binding Rossmann-fold domains"/>
    <property type="match status" value="1"/>
</dbReference>
<accession>A0A2R4M833</accession>
<dbReference type="RefSeq" id="WP_107722461.1">
    <property type="nucleotide sequence ID" value="NZ_CP028475.1"/>
</dbReference>
<dbReference type="GO" id="GO:0016491">
    <property type="term" value="F:oxidoreductase activity"/>
    <property type="evidence" value="ECO:0007669"/>
    <property type="project" value="InterPro"/>
</dbReference>
<dbReference type="Pfam" id="PF13602">
    <property type="entry name" value="ADH_zinc_N_2"/>
    <property type="match status" value="1"/>
</dbReference>
<dbReference type="InterPro" id="IPR013154">
    <property type="entry name" value="ADH-like_N"/>
</dbReference>
<dbReference type="CDD" id="cd05289">
    <property type="entry name" value="MDR_like_2"/>
    <property type="match status" value="1"/>
</dbReference>
<protein>
    <submittedName>
        <fullName evidence="2">NADPH:quinone oxidoreductase</fullName>
    </submittedName>
</protein>
<name>A0A2R4M833_9RHOB</name>
<dbReference type="InterPro" id="IPR020843">
    <property type="entry name" value="ER"/>
</dbReference>
<dbReference type="InterPro" id="IPR050700">
    <property type="entry name" value="YIM1/Zinc_Alcohol_DH_Fams"/>
</dbReference>
<dbReference type="SUPFAM" id="SSF50129">
    <property type="entry name" value="GroES-like"/>
    <property type="match status" value="1"/>
</dbReference>
<dbReference type="EMBL" id="CP028475">
    <property type="protein sequence ID" value="AVW93202.1"/>
    <property type="molecule type" value="Genomic_DNA"/>
</dbReference>
<sequence>MKAFVVDKYQQKGPLRLADMPEPQVGLEEVLVRIHATAINQLDSKIRDGEFKLFLPYKPPFILGHDLAGTVERVGANVRAFTPGDEVYARPRDHRIGAFAERIAVHQADLALKPASLSMAEAASIPLVGLTAWQALVEVGKLKPGQKVFIQAGSGGVGTIAIQLAKHLGATIATTTSAANAGWVRDLGADVVIDYRTEDVEKVLSDYDLVLHSQNAGALMKSLNVLRRGGKLISISGPPDVAFARDLGLNVLFRFVMRMLSRKVRKTARARGVDYTFLFMQANGAQLAELARLIDEGVIRPVVDEVFSFAQTPDALAYVETGRAKGKVVVSLTD</sequence>
<dbReference type="PANTHER" id="PTHR11695">
    <property type="entry name" value="ALCOHOL DEHYDROGENASE RELATED"/>
    <property type="match status" value="1"/>
</dbReference>
<dbReference type="KEGG" id="cbak:DA792_20680"/>
<dbReference type="Proteomes" id="UP000241447">
    <property type="component" value="Chromosome"/>
</dbReference>
<dbReference type="InterPro" id="IPR011032">
    <property type="entry name" value="GroES-like_sf"/>
</dbReference>
<feature type="domain" description="Enoyl reductase (ER)" evidence="1">
    <location>
        <begin position="13"/>
        <end position="330"/>
    </location>
</feature>
<organism evidence="2 3">
    <name type="scientific">Celeribacter baekdonensis</name>
    <dbReference type="NCBI Taxonomy" id="875171"/>
    <lineage>
        <taxon>Bacteria</taxon>
        <taxon>Pseudomonadati</taxon>
        <taxon>Pseudomonadota</taxon>
        <taxon>Alphaproteobacteria</taxon>
        <taxon>Rhodobacterales</taxon>
        <taxon>Roseobacteraceae</taxon>
        <taxon>Celeribacter</taxon>
    </lineage>
</organism>
<dbReference type="Pfam" id="PF08240">
    <property type="entry name" value="ADH_N"/>
    <property type="match status" value="1"/>
</dbReference>
<evidence type="ECO:0000313" key="2">
    <source>
        <dbReference type="EMBL" id="AVW93202.1"/>
    </source>
</evidence>
<dbReference type="OrthoDB" id="5295340at2"/>
<evidence type="ECO:0000313" key="3">
    <source>
        <dbReference type="Proteomes" id="UP000241447"/>
    </source>
</evidence>
<dbReference type="PANTHER" id="PTHR11695:SF294">
    <property type="entry name" value="RETICULON-4-INTERACTING PROTEIN 1, MITOCHONDRIAL"/>
    <property type="match status" value="1"/>
</dbReference>
<dbReference type="SMART" id="SM00829">
    <property type="entry name" value="PKS_ER"/>
    <property type="match status" value="1"/>
</dbReference>
<dbReference type="InterPro" id="IPR036291">
    <property type="entry name" value="NAD(P)-bd_dom_sf"/>
</dbReference>